<dbReference type="GO" id="GO:0048257">
    <property type="term" value="F:3'-flap endonuclease activity"/>
    <property type="evidence" value="ECO:0007669"/>
    <property type="project" value="TreeGrafter"/>
</dbReference>
<feature type="domain" description="ERCC4" evidence="18">
    <location>
        <begin position="279"/>
        <end position="376"/>
    </location>
</feature>
<dbReference type="InterPro" id="IPR010996">
    <property type="entry name" value="HHH_MUS81"/>
</dbReference>
<dbReference type="VEuPathDB" id="FungiDB:BON22_4182"/>
<dbReference type="InterPro" id="IPR027421">
    <property type="entry name" value="DNA_pol_lamdba_lyase_dom_sf"/>
</dbReference>
<dbReference type="Gene3D" id="1.10.10.10">
    <property type="entry name" value="Winged helix-like DNA-binding domain superfamily/Winged helix DNA-binding domain"/>
    <property type="match status" value="1"/>
</dbReference>
<dbReference type="GO" id="GO:0046872">
    <property type="term" value="F:metal ion binding"/>
    <property type="evidence" value="ECO:0007669"/>
    <property type="project" value="UniProtKB-UniRule"/>
</dbReference>
<dbReference type="InterPro" id="IPR042530">
    <property type="entry name" value="EME1/EME2_C"/>
</dbReference>
<dbReference type="Pfam" id="PF02732">
    <property type="entry name" value="ERCC4"/>
    <property type="match status" value="1"/>
</dbReference>
<keyword evidence="14" id="KW-0469">Meiosis</keyword>
<evidence type="ECO:0000256" key="14">
    <source>
        <dbReference type="ARBA" id="ARBA00023254"/>
    </source>
</evidence>
<dbReference type="InterPro" id="IPR036388">
    <property type="entry name" value="WH-like_DNA-bd_sf"/>
</dbReference>
<dbReference type="Pfam" id="PF14716">
    <property type="entry name" value="HHH_8"/>
    <property type="match status" value="1"/>
</dbReference>
<feature type="region of interest" description="Disordered" evidence="17">
    <location>
        <begin position="83"/>
        <end position="116"/>
    </location>
</feature>
<organism evidence="19">
    <name type="scientific">Cyberlindnera fabianii</name>
    <name type="common">Yeast</name>
    <name type="synonym">Hansenula fabianii</name>
    <dbReference type="NCBI Taxonomy" id="36022"/>
    <lineage>
        <taxon>Eukaryota</taxon>
        <taxon>Fungi</taxon>
        <taxon>Dikarya</taxon>
        <taxon>Ascomycota</taxon>
        <taxon>Saccharomycotina</taxon>
        <taxon>Saccharomycetes</taxon>
        <taxon>Phaffomycetales</taxon>
        <taxon>Phaffomycetaceae</taxon>
        <taxon>Cyberlindnera</taxon>
    </lineage>
</organism>
<evidence type="ECO:0000256" key="13">
    <source>
        <dbReference type="ARBA" id="ARBA00023242"/>
    </source>
</evidence>
<evidence type="ECO:0000256" key="15">
    <source>
        <dbReference type="ARBA" id="ARBA00058015"/>
    </source>
</evidence>
<evidence type="ECO:0000259" key="18">
    <source>
        <dbReference type="SMART" id="SM00891"/>
    </source>
</evidence>
<keyword evidence="5 16" id="KW-0540">Nuclease</keyword>
<keyword evidence="12 16" id="KW-0234">DNA repair</keyword>
<dbReference type="CDD" id="cd21036">
    <property type="entry name" value="WH_MUS81"/>
    <property type="match status" value="1"/>
</dbReference>
<dbReference type="InterPro" id="IPR006166">
    <property type="entry name" value="ERCC4_domain"/>
</dbReference>
<evidence type="ECO:0000256" key="4">
    <source>
        <dbReference type="ARBA" id="ARBA00017114"/>
    </source>
</evidence>
<evidence type="ECO:0000256" key="7">
    <source>
        <dbReference type="ARBA" id="ARBA00022759"/>
    </source>
</evidence>
<dbReference type="InterPro" id="IPR047417">
    <property type="entry name" value="WHD_MUS81"/>
</dbReference>
<dbReference type="EMBL" id="LK052893">
    <property type="protein sequence ID" value="CDR42117.1"/>
    <property type="molecule type" value="Genomic_DNA"/>
</dbReference>
<evidence type="ECO:0000256" key="17">
    <source>
        <dbReference type="SAM" id="MobiDB-lite"/>
    </source>
</evidence>
<dbReference type="SMART" id="SM00891">
    <property type="entry name" value="ERCC4"/>
    <property type="match status" value="1"/>
</dbReference>
<dbReference type="GO" id="GO:0000712">
    <property type="term" value="P:resolution of meiotic recombination intermediates"/>
    <property type="evidence" value="ECO:0007669"/>
    <property type="project" value="UniProtKB-ARBA"/>
</dbReference>
<dbReference type="FunFam" id="3.40.50.10130:FF:000005">
    <property type="entry name" value="crossover junction endonuclease MUS81 isoform X1"/>
    <property type="match status" value="1"/>
</dbReference>
<dbReference type="PANTHER" id="PTHR13451">
    <property type="entry name" value="CLASS II CROSSOVER JUNCTION ENDONUCLEASE MUS81"/>
    <property type="match status" value="1"/>
</dbReference>
<evidence type="ECO:0000256" key="3">
    <source>
        <dbReference type="ARBA" id="ARBA00010015"/>
    </source>
</evidence>
<dbReference type="InterPro" id="IPR047416">
    <property type="entry name" value="XPF_nuclease_Mus81"/>
</dbReference>
<keyword evidence="13 16" id="KW-0539">Nucleus</keyword>
<dbReference type="GO" id="GO:0031573">
    <property type="term" value="P:mitotic intra-S DNA damage checkpoint signaling"/>
    <property type="evidence" value="ECO:0007669"/>
    <property type="project" value="TreeGrafter"/>
</dbReference>
<evidence type="ECO:0000256" key="8">
    <source>
        <dbReference type="ARBA" id="ARBA00022763"/>
    </source>
</evidence>
<keyword evidence="10 16" id="KW-0460">Magnesium</keyword>
<dbReference type="PANTHER" id="PTHR13451:SF0">
    <property type="entry name" value="CROSSOVER JUNCTION ENDONUCLEASE MUS81"/>
    <property type="match status" value="1"/>
</dbReference>
<dbReference type="Gene3D" id="1.10.150.110">
    <property type="entry name" value="DNA polymerase beta, N-terminal domain-like"/>
    <property type="match status" value="1"/>
</dbReference>
<evidence type="ECO:0000256" key="11">
    <source>
        <dbReference type="ARBA" id="ARBA00023172"/>
    </source>
</evidence>
<evidence type="ECO:0000256" key="16">
    <source>
        <dbReference type="RuleBase" id="RU369042"/>
    </source>
</evidence>
<evidence type="ECO:0000313" key="19">
    <source>
        <dbReference type="EMBL" id="CDR42117.1"/>
    </source>
</evidence>
<evidence type="ECO:0000256" key="6">
    <source>
        <dbReference type="ARBA" id="ARBA00022723"/>
    </source>
</evidence>
<dbReference type="Pfam" id="PF21136">
    <property type="entry name" value="WHD_MUS81"/>
    <property type="match status" value="1"/>
</dbReference>
<name>A0A061B388_CYBFA</name>
<dbReference type="EC" id="3.1.22.-" evidence="16"/>
<protein>
    <recommendedName>
        <fullName evidence="4 16">Crossover junction endonuclease MUS81</fullName>
        <ecNumber evidence="16">3.1.22.-</ecNumber>
    </recommendedName>
</protein>
<dbReference type="PhylomeDB" id="A0A061B388"/>
<evidence type="ECO:0000256" key="10">
    <source>
        <dbReference type="ARBA" id="ARBA00022842"/>
    </source>
</evidence>
<comment type="subunit">
    <text evidence="16">Interacts with EME1.</text>
</comment>
<keyword evidence="11 16" id="KW-0233">DNA recombination</keyword>
<dbReference type="SUPFAM" id="SSF52980">
    <property type="entry name" value="Restriction endonuclease-like"/>
    <property type="match status" value="1"/>
</dbReference>
<keyword evidence="6 16" id="KW-0479">Metal-binding</keyword>
<dbReference type="Gene3D" id="3.40.50.10130">
    <property type="match status" value="1"/>
</dbReference>
<dbReference type="FunFam" id="1.10.10.10:FF:000307">
    <property type="entry name" value="Crossover junction endonuclease MUS81"/>
    <property type="match status" value="1"/>
</dbReference>
<dbReference type="GO" id="GO:0006308">
    <property type="term" value="P:DNA catabolic process"/>
    <property type="evidence" value="ECO:0007669"/>
    <property type="project" value="UniProtKB-UniRule"/>
</dbReference>
<dbReference type="OrthoDB" id="5963188at2759"/>
<comment type="function">
    <text evidence="15 16">Interacts with EME1 to form a DNA structure-specific endonuclease with substrate preference for branched DNA structures with a 5'-end at the branch nick. Typical substrates include 3'-flap structures, D-loops, replication forks and nicked Holliday junctions. May be required in mitosis for the processing of stalled or collapsed replication fork intermediates. May be required in meiosis for the repair of meiosis-specific double strand breaks subsequent to single-end invasion (SEI).</text>
</comment>
<dbReference type="InterPro" id="IPR011335">
    <property type="entry name" value="Restrct_endonuc-II-like"/>
</dbReference>
<dbReference type="GO" id="GO:0048476">
    <property type="term" value="C:Holliday junction resolvase complex"/>
    <property type="evidence" value="ECO:0007669"/>
    <property type="project" value="UniProtKB-UniRule"/>
</dbReference>
<dbReference type="CDD" id="cd20074">
    <property type="entry name" value="XPF_nuclease_Mus81"/>
    <property type="match status" value="1"/>
</dbReference>
<proteinExistence type="inferred from homology"/>
<dbReference type="Gene3D" id="1.10.150.670">
    <property type="entry name" value="Crossover junction endonuclease EME1, DNA-binding domain"/>
    <property type="match status" value="1"/>
</dbReference>
<dbReference type="InterPro" id="IPR033309">
    <property type="entry name" value="Mus81"/>
</dbReference>
<reference evidence="19" key="1">
    <citation type="journal article" date="2014" name="Genome Announc.">
        <title>Genome sequence of the yeast Cyberlindnera fabianii (Hansenula fabianii).</title>
        <authorList>
            <person name="Freel K.C."/>
            <person name="Sarilar V."/>
            <person name="Neuveglise C."/>
            <person name="Devillers H."/>
            <person name="Friedrich A."/>
            <person name="Schacherer J."/>
        </authorList>
    </citation>
    <scope>NUCLEOTIDE SEQUENCE</scope>
    <source>
        <strain evidence="19">YJS4271</strain>
    </source>
</reference>
<evidence type="ECO:0000256" key="12">
    <source>
        <dbReference type="ARBA" id="ARBA00023204"/>
    </source>
</evidence>
<dbReference type="GO" id="GO:0003677">
    <property type="term" value="F:DNA binding"/>
    <property type="evidence" value="ECO:0007669"/>
    <property type="project" value="UniProtKB-UniRule"/>
</dbReference>
<comment type="similarity">
    <text evidence="3 16">Belongs to the XPF family.</text>
</comment>
<keyword evidence="9 16" id="KW-0378">Hydrolase</keyword>
<dbReference type="GO" id="GO:0008821">
    <property type="term" value="F:crossover junction DNA endonuclease activity"/>
    <property type="evidence" value="ECO:0007669"/>
    <property type="project" value="UniProtKB-UniRule"/>
</dbReference>
<keyword evidence="8 16" id="KW-0227">DNA damage</keyword>
<dbReference type="SUPFAM" id="SSF47802">
    <property type="entry name" value="DNA polymerase beta, N-terminal domain-like"/>
    <property type="match status" value="1"/>
</dbReference>
<evidence type="ECO:0000256" key="1">
    <source>
        <dbReference type="ARBA" id="ARBA00001946"/>
    </source>
</evidence>
<comment type="cofactor">
    <cofactor evidence="1 16">
        <name>Mg(2+)</name>
        <dbReference type="ChEBI" id="CHEBI:18420"/>
    </cofactor>
</comment>
<evidence type="ECO:0000256" key="9">
    <source>
        <dbReference type="ARBA" id="ARBA00022801"/>
    </source>
</evidence>
<sequence length="544" mass="62579">MDELPNDLKHLYITWIDESATKFQARQQKQAMLFNNASRTLRNHLEPVRLPEELLKLKGFGPWIVKQMRQKLEEYCKEEGYDLPAAPEAPRRGGSKRTTTDDASDQPTKRATRKKAYVPRRKTGAYSILLVLLEFDPDMKGLTKDFIAQNATPYCETSFSANPSTNNFYSAWNSVKTLLKEELVIEHGRPARYYLTDEGKTLAEKIKQNDSIVFRAELASQQREGSQAGSSLLSRGGSALTASQWEEPQLQVRIPQGRCEKEHNGVKYFYWEPGSYDVKFIVDNREMRSQQERDFFGHKLEQLGVDAAKKGLTLGDGLWIARNKQTNEEAVLNYILERKRLDDLASSIQDGRYTEQKSRLKRTGITNVYYLIEEVTSSDIGQMSVSIQTAISQALTVSNFHIQRTKDADGTVQFIAKLTAQIKKHYAKKRLLVLNPNNMQTQHDYKTILDDFRINFMDHNTEICHQYFTFDAMLSKTAMMTARELFVRMLMTIRGVSLEKAIAIQKEFRTPKIMFERFDWTDPGFQQRHGKKIAESLGEVFASK</sequence>
<comment type="subcellular location">
    <subcellularLocation>
        <location evidence="2 16">Nucleus</location>
    </subcellularLocation>
</comment>
<dbReference type="AlphaFoldDB" id="A0A061B388"/>
<dbReference type="GO" id="GO:0005634">
    <property type="term" value="C:nucleus"/>
    <property type="evidence" value="ECO:0007669"/>
    <property type="project" value="UniProtKB-SubCell"/>
</dbReference>
<evidence type="ECO:0000256" key="2">
    <source>
        <dbReference type="ARBA" id="ARBA00004123"/>
    </source>
</evidence>
<dbReference type="GO" id="GO:0000727">
    <property type="term" value="P:double-strand break repair via break-induced replication"/>
    <property type="evidence" value="ECO:0007669"/>
    <property type="project" value="UniProtKB-UniRule"/>
</dbReference>
<evidence type="ECO:0000256" key="5">
    <source>
        <dbReference type="ARBA" id="ARBA00022722"/>
    </source>
</evidence>
<accession>A0A061B388</accession>
<gene>
    <name evidence="19" type="ORF">CYFA0S_08e03818g</name>
</gene>
<keyword evidence="7 16" id="KW-0255">Endonuclease</keyword>